<proteinExistence type="predicted"/>
<evidence type="ECO:0000313" key="2">
    <source>
        <dbReference type="Proteomes" id="UP000054359"/>
    </source>
</evidence>
<dbReference type="AlphaFoldDB" id="A0A087V029"/>
<evidence type="ECO:0000313" key="1">
    <source>
        <dbReference type="EMBL" id="KFM82968.1"/>
    </source>
</evidence>
<dbReference type="EMBL" id="KK122541">
    <property type="protein sequence ID" value="KFM82968.1"/>
    <property type="molecule type" value="Genomic_DNA"/>
</dbReference>
<gene>
    <name evidence="1" type="ORF">X975_03043</name>
</gene>
<accession>A0A087V029</accession>
<organism evidence="1 2">
    <name type="scientific">Stegodyphus mimosarum</name>
    <name type="common">African social velvet spider</name>
    <dbReference type="NCBI Taxonomy" id="407821"/>
    <lineage>
        <taxon>Eukaryota</taxon>
        <taxon>Metazoa</taxon>
        <taxon>Ecdysozoa</taxon>
        <taxon>Arthropoda</taxon>
        <taxon>Chelicerata</taxon>
        <taxon>Arachnida</taxon>
        <taxon>Araneae</taxon>
        <taxon>Araneomorphae</taxon>
        <taxon>Entelegynae</taxon>
        <taxon>Eresoidea</taxon>
        <taxon>Eresidae</taxon>
        <taxon>Stegodyphus</taxon>
    </lineage>
</organism>
<reference evidence="1 2" key="1">
    <citation type="submission" date="2013-11" db="EMBL/GenBank/DDBJ databases">
        <title>Genome sequencing of Stegodyphus mimosarum.</title>
        <authorList>
            <person name="Bechsgaard J."/>
        </authorList>
    </citation>
    <scope>NUCLEOTIDE SEQUENCE [LARGE SCALE GENOMIC DNA]</scope>
</reference>
<dbReference type="Proteomes" id="UP000054359">
    <property type="component" value="Unassembled WGS sequence"/>
</dbReference>
<protein>
    <submittedName>
        <fullName evidence="1">Uncharacterized protein</fullName>
    </submittedName>
</protein>
<feature type="non-terminal residue" evidence="1">
    <location>
        <position position="1"/>
    </location>
</feature>
<sequence length="47" mass="5139">PCSYGVLSQSVNKLDAVVFGRDLCSEFSVADQHAPTLVLKCIQEIEQ</sequence>
<feature type="non-terminal residue" evidence="1">
    <location>
        <position position="47"/>
    </location>
</feature>
<keyword evidence="2" id="KW-1185">Reference proteome</keyword>
<name>A0A087V029_STEMI</name>